<evidence type="ECO:0000313" key="2">
    <source>
        <dbReference type="Proteomes" id="UP000318758"/>
    </source>
</evidence>
<dbReference type="Proteomes" id="UP000318758">
    <property type="component" value="Chromosome"/>
</dbReference>
<organism evidence="1 2">
    <name type="scientific">Shewanella marisflavi</name>
    <dbReference type="NCBI Taxonomy" id="260364"/>
    <lineage>
        <taxon>Bacteria</taxon>
        <taxon>Pseudomonadati</taxon>
        <taxon>Pseudomonadota</taxon>
        <taxon>Gammaproteobacteria</taxon>
        <taxon>Alteromonadales</taxon>
        <taxon>Shewanellaceae</taxon>
        <taxon>Shewanella</taxon>
    </lineage>
</organism>
<gene>
    <name evidence="1" type="ORF">FGA12_05525</name>
</gene>
<sequence>MKVQGKSIRSVTRLVAAAQGCEEIKIVYKISEETSEVLEAIGFDVDPEVGDYLIPQPVGKVTAKNAYGKDIIRKDLPMEPEPRSYHRTWKDWHGQEHSGIQTRYINMYPREYQPAEEETLHIIQINDDKYVSTDSLVVDTENESRNIHISNLMLECFGGFEIVDAKEGSIIGAKVKQLHWDILPPGEYPWARAKPLVGEVTKRLKDSEKGVVESRMQSITRYNPDFLATGRAGFSGYFIYGFATKGIYILESIHLDNATYVFGDDWERLSKLTKNQIINGDIEHQRIIHDNKWNREIRSLLVGRI</sequence>
<proteinExistence type="predicted"/>
<reference evidence="1 2" key="1">
    <citation type="submission" date="2019-06" db="EMBL/GenBank/DDBJ databases">
        <title>Complete genome of Shewanella marisflavi ECSMB14101, a mussel settlement-inducing bacterium isolated from East China Sea.</title>
        <authorList>
            <person name="Yang J."/>
            <person name="Liang X."/>
            <person name="Chang R."/>
            <person name="Peng L."/>
        </authorList>
    </citation>
    <scope>NUCLEOTIDE SEQUENCE [LARGE SCALE GENOMIC DNA]</scope>
    <source>
        <strain evidence="1 2">ECSMB14101</strain>
    </source>
</reference>
<evidence type="ECO:0000313" key="1">
    <source>
        <dbReference type="EMBL" id="QDF74656.1"/>
    </source>
</evidence>
<dbReference type="RefSeq" id="WP_033537491.1">
    <property type="nucleotide sequence ID" value="NZ_CP041153.1"/>
</dbReference>
<protein>
    <submittedName>
        <fullName evidence="1">Uncharacterized protein</fullName>
    </submittedName>
</protein>
<keyword evidence="2" id="KW-1185">Reference proteome</keyword>
<name>A0ABX5WN82_9GAMM</name>
<dbReference type="EMBL" id="CP041153">
    <property type="protein sequence ID" value="QDF74656.1"/>
    <property type="molecule type" value="Genomic_DNA"/>
</dbReference>
<accession>A0ABX5WN82</accession>